<dbReference type="GO" id="GO:0005525">
    <property type="term" value="F:GTP binding"/>
    <property type="evidence" value="ECO:0007669"/>
    <property type="project" value="InterPro"/>
</dbReference>
<protein>
    <submittedName>
        <fullName evidence="3">Methylmalonyl-CoA mutase metallochaperone MeaB</fullName>
    </submittedName>
</protein>
<dbReference type="NCBIfam" id="NF006958">
    <property type="entry name" value="PRK09435.1"/>
    <property type="match status" value="1"/>
</dbReference>
<evidence type="ECO:0000313" key="3">
    <source>
        <dbReference type="EMBL" id="PXW80966.1"/>
    </source>
</evidence>
<dbReference type="EMBL" id="QJJQ01000023">
    <property type="protein sequence ID" value="PXW80966.1"/>
    <property type="molecule type" value="Genomic_DNA"/>
</dbReference>
<proteinExistence type="inferred from homology"/>
<dbReference type="CDD" id="cd03114">
    <property type="entry name" value="MMAA-like"/>
    <property type="match status" value="1"/>
</dbReference>
<dbReference type="PANTHER" id="PTHR23408:SF3">
    <property type="entry name" value="METHYLMALONIC ACIDURIA TYPE A PROTEIN, MITOCHONDRIAL"/>
    <property type="match status" value="1"/>
</dbReference>
<dbReference type="GO" id="GO:0003924">
    <property type="term" value="F:GTPase activity"/>
    <property type="evidence" value="ECO:0007669"/>
    <property type="project" value="InterPro"/>
</dbReference>
<evidence type="ECO:0000256" key="1">
    <source>
        <dbReference type="ARBA" id="ARBA00009625"/>
    </source>
</evidence>
<comment type="similarity">
    <text evidence="1">Belongs to the SIMIBI class G3E GTPase family. ArgK/MeaB subfamily.</text>
</comment>
<dbReference type="InterPro" id="IPR027417">
    <property type="entry name" value="P-loop_NTPase"/>
</dbReference>
<organism evidence="3 4">
    <name type="scientific">Pseudogracilibacillus auburnensis</name>
    <dbReference type="NCBI Taxonomy" id="1494959"/>
    <lineage>
        <taxon>Bacteria</taxon>
        <taxon>Bacillati</taxon>
        <taxon>Bacillota</taxon>
        <taxon>Bacilli</taxon>
        <taxon>Bacillales</taxon>
        <taxon>Bacillaceae</taxon>
        <taxon>Pseudogracilibacillus</taxon>
    </lineage>
</organism>
<dbReference type="GO" id="GO:0005737">
    <property type="term" value="C:cytoplasm"/>
    <property type="evidence" value="ECO:0007669"/>
    <property type="project" value="TreeGrafter"/>
</dbReference>
<name>A0A2V3VGM4_9BACI</name>
<dbReference type="Gene3D" id="1.10.287.130">
    <property type="match status" value="1"/>
</dbReference>
<dbReference type="Pfam" id="PF03308">
    <property type="entry name" value="MeaB"/>
    <property type="match status" value="1"/>
</dbReference>
<comment type="caution">
    <text evidence="3">The sequence shown here is derived from an EMBL/GenBank/DDBJ whole genome shotgun (WGS) entry which is preliminary data.</text>
</comment>
<sequence length="363" mass="40177">MTNKEKGTEQESALHVMGGVTSSHDGTKRTARRKFVKKEQPANIHHLVEKIISGSRLELAQGITLIESVRKQDQSYAQELLQKALPHTGASVRIGISGVPGAGKSTFIETFGLMLCELGYKVAVLAIDPSSTVTGGSILGDKTRMQNLANHPNAFIRPSPTSGTLGGVHRKTRETMLLCEAAGYDVILIETVGVGQSETAVRNMVDFFALLALTGAGDDLQGMKKGIMEITDLIIVHKADGENRKLAKRTVREYKQILHYLQPATPGWQSTALPVSSLQKTGHKEVWELIQAFKEKMLESNFWKTRRQEQTKSWFHDMIHDRLIESFFNEEGKKRVVSELEKSILNSDVTVTAAVEQLFAKKV</sequence>
<keyword evidence="4" id="KW-1185">Reference proteome</keyword>
<dbReference type="RefSeq" id="WP_110397420.1">
    <property type="nucleotide sequence ID" value="NZ_JBHUHB010000001.1"/>
</dbReference>
<gene>
    <name evidence="3" type="ORF">DFR56_1236</name>
</gene>
<dbReference type="Proteomes" id="UP000247978">
    <property type="component" value="Unassembled WGS sequence"/>
</dbReference>
<evidence type="ECO:0000313" key="4">
    <source>
        <dbReference type="Proteomes" id="UP000247978"/>
    </source>
</evidence>
<evidence type="ECO:0000256" key="2">
    <source>
        <dbReference type="SAM" id="MobiDB-lite"/>
    </source>
</evidence>
<reference evidence="3 4" key="1">
    <citation type="submission" date="2018-05" db="EMBL/GenBank/DDBJ databases">
        <title>Genomic Encyclopedia of Type Strains, Phase IV (KMG-IV): sequencing the most valuable type-strain genomes for metagenomic binning, comparative biology and taxonomic classification.</title>
        <authorList>
            <person name="Goeker M."/>
        </authorList>
    </citation>
    <scope>NUCLEOTIDE SEQUENCE [LARGE SCALE GENOMIC DNA]</scope>
    <source>
        <strain evidence="3 4">DSM 28556</strain>
    </source>
</reference>
<feature type="region of interest" description="Disordered" evidence="2">
    <location>
        <begin position="1"/>
        <end position="31"/>
    </location>
</feature>
<dbReference type="SUPFAM" id="SSF52540">
    <property type="entry name" value="P-loop containing nucleoside triphosphate hydrolases"/>
    <property type="match status" value="1"/>
</dbReference>
<dbReference type="NCBIfam" id="TIGR00750">
    <property type="entry name" value="lao"/>
    <property type="match status" value="1"/>
</dbReference>
<dbReference type="InterPro" id="IPR005129">
    <property type="entry name" value="GTPase_ArgK"/>
</dbReference>
<accession>A0A2V3VGM4</accession>
<dbReference type="Gene3D" id="1.20.5.170">
    <property type="match status" value="1"/>
</dbReference>
<dbReference type="AlphaFoldDB" id="A0A2V3VGM4"/>
<dbReference type="OrthoDB" id="9778292at2"/>
<dbReference type="PANTHER" id="PTHR23408">
    <property type="entry name" value="METHYLMALONYL-COA MUTASE"/>
    <property type="match status" value="1"/>
</dbReference>
<dbReference type="Gene3D" id="3.40.50.300">
    <property type="entry name" value="P-loop containing nucleotide triphosphate hydrolases"/>
    <property type="match status" value="1"/>
</dbReference>